<feature type="domain" description="Bifunctional glucose-6-phosphate/mannose-6-phosphate isomerase C-terminal" evidence="3">
    <location>
        <begin position="172"/>
        <end position="322"/>
    </location>
</feature>
<dbReference type="CDD" id="cd05637">
    <property type="entry name" value="SIS_PGI_PMI_2"/>
    <property type="match status" value="1"/>
</dbReference>
<organism evidence="4 5">
    <name type="scientific">Candidatus Colwellbacteria bacterium RBG_13_48_8</name>
    <dbReference type="NCBI Taxonomy" id="1797685"/>
    <lineage>
        <taxon>Bacteria</taxon>
        <taxon>Candidatus Colwelliibacteriota</taxon>
    </lineage>
</organism>
<reference evidence="4 5" key="1">
    <citation type="journal article" date="2016" name="Nat. Commun.">
        <title>Thousands of microbial genomes shed light on interconnected biogeochemical processes in an aquifer system.</title>
        <authorList>
            <person name="Anantharaman K."/>
            <person name="Brown C.T."/>
            <person name="Hug L.A."/>
            <person name="Sharon I."/>
            <person name="Castelle C.J."/>
            <person name="Probst A.J."/>
            <person name="Thomas B.C."/>
            <person name="Singh A."/>
            <person name="Wilkins M.J."/>
            <person name="Karaoz U."/>
            <person name="Brodie E.L."/>
            <person name="Williams K.H."/>
            <person name="Hubbard S.S."/>
            <person name="Banfield J.F."/>
        </authorList>
    </citation>
    <scope>NUCLEOTIDE SEQUENCE [LARGE SCALE GENOMIC DNA]</scope>
</reference>
<comment type="similarity">
    <text evidence="1">Belongs to the PGI/PMI family.</text>
</comment>
<dbReference type="GO" id="GO:0004347">
    <property type="term" value="F:glucose-6-phosphate isomerase activity"/>
    <property type="evidence" value="ECO:0007669"/>
    <property type="project" value="InterPro"/>
</dbReference>
<dbReference type="SUPFAM" id="SSF53697">
    <property type="entry name" value="SIS domain"/>
    <property type="match status" value="1"/>
</dbReference>
<accession>A0A1G1YYB0</accession>
<dbReference type="GO" id="GO:0097367">
    <property type="term" value="F:carbohydrate derivative binding"/>
    <property type="evidence" value="ECO:0007669"/>
    <property type="project" value="InterPro"/>
</dbReference>
<dbReference type="AlphaFoldDB" id="A0A1G1YYB0"/>
<name>A0A1G1YYB0_9BACT</name>
<dbReference type="Pfam" id="PF10432">
    <property type="entry name" value="bact-PGI_C"/>
    <property type="match status" value="1"/>
</dbReference>
<dbReference type="Gene3D" id="3.40.50.10490">
    <property type="entry name" value="Glucose-6-phosphate isomerase like protein, domain 1"/>
    <property type="match status" value="2"/>
</dbReference>
<evidence type="ECO:0000313" key="4">
    <source>
        <dbReference type="EMBL" id="OGY57274.1"/>
    </source>
</evidence>
<keyword evidence="2" id="KW-0413">Isomerase</keyword>
<dbReference type="EMBL" id="MHIT01000001">
    <property type="protein sequence ID" value="OGY57274.1"/>
    <property type="molecule type" value="Genomic_DNA"/>
</dbReference>
<evidence type="ECO:0000259" key="3">
    <source>
        <dbReference type="Pfam" id="PF10432"/>
    </source>
</evidence>
<dbReference type="GO" id="GO:1901135">
    <property type="term" value="P:carbohydrate derivative metabolic process"/>
    <property type="evidence" value="ECO:0007669"/>
    <property type="project" value="InterPro"/>
</dbReference>
<dbReference type="InterPro" id="IPR019490">
    <property type="entry name" value="Glu6P/Mann6P_isomerase_C"/>
</dbReference>
<comment type="caution">
    <text evidence="4">The sequence shown here is derived from an EMBL/GenBank/DDBJ whole genome shotgun (WGS) entry which is preliminary data.</text>
</comment>
<dbReference type="GO" id="GO:0005975">
    <property type="term" value="P:carbohydrate metabolic process"/>
    <property type="evidence" value="ECO:0007669"/>
    <property type="project" value="InterPro"/>
</dbReference>
<protein>
    <recommendedName>
        <fullName evidence="3">Bifunctional glucose-6-phosphate/mannose-6-phosphate isomerase C-terminal domain-containing protein</fullName>
    </recommendedName>
</protein>
<gene>
    <name evidence="4" type="ORF">A2Y84_00930</name>
</gene>
<dbReference type="InterPro" id="IPR046348">
    <property type="entry name" value="SIS_dom_sf"/>
</dbReference>
<evidence type="ECO:0000256" key="2">
    <source>
        <dbReference type="ARBA" id="ARBA00023235"/>
    </source>
</evidence>
<sequence length="326" mass="36324">MGTSILESIKNFPKQFAYQPQVENVVGPLAKFNKFVLVGMGGSGLVGDAILYLRPELDLVTHKDYGLPKGIDLRSRLMIFVSHSGNTEEVLDAFNCALKAGHHLAVVATGGQLLKKAKEIGVLYTELPRANVQPRMALGWQLRAVLKLMGEEDLLAESAKLARKLKPRAMETEGRKLAGGLAGKLPLIYSSSDNYALAHNWKVRINETAKIPAFFNTLPEFNHNEMAGFDSKPSVWGSSFSPQLILLKDPADSPRIKKRMKIMQQILSRRGLPIVAIKLKGETRIEKFFQSMLLADWFAYYLARQYGNNPDKALLIESFKKLLKDA</sequence>
<dbReference type="GO" id="GO:0004476">
    <property type="term" value="F:mannose-6-phosphate isomerase activity"/>
    <property type="evidence" value="ECO:0007669"/>
    <property type="project" value="InterPro"/>
</dbReference>
<proteinExistence type="inferred from homology"/>
<evidence type="ECO:0000256" key="1">
    <source>
        <dbReference type="ARBA" id="ARBA00010523"/>
    </source>
</evidence>
<evidence type="ECO:0000313" key="5">
    <source>
        <dbReference type="Proteomes" id="UP000177062"/>
    </source>
</evidence>
<dbReference type="Proteomes" id="UP000177062">
    <property type="component" value="Unassembled WGS sequence"/>
</dbReference>